<dbReference type="SMART" id="SM00822">
    <property type="entry name" value="PKS_KR"/>
    <property type="match status" value="3"/>
</dbReference>
<dbReference type="SMART" id="SM00826">
    <property type="entry name" value="PKS_DH"/>
    <property type="match status" value="3"/>
</dbReference>
<feature type="region of interest" description="C-terminal hotdog fold" evidence="8">
    <location>
        <begin position="5457"/>
        <end position="5589"/>
    </location>
</feature>
<protein>
    <submittedName>
        <fullName evidence="12">SDR family NAD(P)-dependent oxidoreductase</fullName>
    </submittedName>
</protein>
<dbReference type="InterPro" id="IPR014030">
    <property type="entry name" value="Ketoacyl_synth_N"/>
</dbReference>
<dbReference type="PROSITE" id="PS50075">
    <property type="entry name" value="CARRIER"/>
    <property type="match status" value="4"/>
</dbReference>
<dbReference type="GeneID" id="300101691"/>
<name>A0A4P6U3V2_STRSO</name>
<dbReference type="GO" id="GO:0031177">
    <property type="term" value="F:phosphopantetheine binding"/>
    <property type="evidence" value="ECO:0007669"/>
    <property type="project" value="InterPro"/>
</dbReference>
<gene>
    <name evidence="12" type="ORF">D0Z67_22545</name>
</gene>
<dbReference type="Gene3D" id="3.40.47.10">
    <property type="match status" value="4"/>
</dbReference>
<dbReference type="Gene3D" id="3.30.70.3290">
    <property type="match status" value="4"/>
</dbReference>
<dbReference type="FunFam" id="3.40.366.10:FF:000002">
    <property type="entry name" value="Probable polyketide synthase 2"/>
    <property type="match status" value="3"/>
</dbReference>
<dbReference type="InterPro" id="IPR013968">
    <property type="entry name" value="PKS_KR"/>
</dbReference>
<dbReference type="CDD" id="cd08956">
    <property type="entry name" value="KR_3_FAS_SDR_x"/>
    <property type="match status" value="3"/>
</dbReference>
<keyword evidence="6" id="KW-0511">Multifunctional enzyme</keyword>
<dbReference type="SUPFAM" id="SSF51735">
    <property type="entry name" value="NAD(P)-binding Rossmann-fold domains"/>
    <property type="match status" value="6"/>
</dbReference>
<keyword evidence="3" id="KW-0597">Phosphoprotein</keyword>
<dbReference type="Gene3D" id="1.10.1200.10">
    <property type="entry name" value="ACP-like"/>
    <property type="match status" value="4"/>
</dbReference>
<keyword evidence="2" id="KW-0596">Phosphopantetheine</keyword>
<dbReference type="InterPro" id="IPR020806">
    <property type="entry name" value="PKS_PP-bd"/>
</dbReference>
<feature type="domain" description="Ketosynthase family 3 (KS3)" evidence="10">
    <location>
        <begin position="12"/>
        <end position="423"/>
    </location>
</feature>
<dbReference type="GO" id="GO:0004312">
    <property type="term" value="F:fatty acid synthase activity"/>
    <property type="evidence" value="ECO:0007669"/>
    <property type="project" value="TreeGrafter"/>
</dbReference>
<keyword evidence="5" id="KW-0045">Antibiotic biosynthesis</keyword>
<feature type="active site" description="Proton donor; for dehydratase activity" evidence="8">
    <location>
        <position position="2082"/>
    </location>
</feature>
<feature type="domain" description="Carrier" evidence="9">
    <location>
        <begin position="6043"/>
        <end position="6122"/>
    </location>
</feature>
<dbReference type="PROSITE" id="PS52019">
    <property type="entry name" value="PKS_MFAS_DH"/>
    <property type="match status" value="3"/>
</dbReference>
<dbReference type="SMART" id="SM00825">
    <property type="entry name" value="PKS_KS"/>
    <property type="match status" value="4"/>
</dbReference>
<dbReference type="Pfam" id="PF16197">
    <property type="entry name" value="KAsynt_C_assoc"/>
    <property type="match status" value="4"/>
</dbReference>
<feature type="domain" description="Carrier" evidence="9">
    <location>
        <begin position="903"/>
        <end position="978"/>
    </location>
</feature>
<feature type="region of interest" description="C-terminal hotdog fold" evidence="8">
    <location>
        <begin position="3751"/>
        <end position="3909"/>
    </location>
</feature>
<feature type="domain" description="Carrier" evidence="9">
    <location>
        <begin position="2625"/>
        <end position="2700"/>
    </location>
</feature>
<dbReference type="InterPro" id="IPR042104">
    <property type="entry name" value="PKS_dehydratase_sf"/>
</dbReference>
<dbReference type="InterPro" id="IPR057326">
    <property type="entry name" value="KR_dom"/>
</dbReference>
<dbReference type="RefSeq" id="WP_131589693.1">
    <property type="nucleotide sequence ID" value="NZ_CP032229.1"/>
</dbReference>
<dbReference type="InterPro" id="IPR016036">
    <property type="entry name" value="Malonyl_transacylase_ACP-bd"/>
</dbReference>
<evidence type="ECO:0000256" key="3">
    <source>
        <dbReference type="ARBA" id="ARBA00022553"/>
    </source>
</evidence>
<proteinExistence type="predicted"/>
<dbReference type="SMART" id="SM00823">
    <property type="entry name" value="PKS_PP"/>
    <property type="match status" value="4"/>
</dbReference>
<dbReference type="KEGG" id="sseo:D0Z67_22545"/>
<reference evidence="12 13" key="1">
    <citation type="submission" date="2018-08" db="EMBL/GenBank/DDBJ databases">
        <title>The complete genome sequence of Streptomyces seoulensis, a pioneer strain for nickel superoxide dismutase discovery.</title>
        <authorList>
            <person name="Shin J."/>
            <person name="Lee J.-S."/>
            <person name="Lee E.-J."/>
            <person name="Youn H.-D."/>
        </authorList>
    </citation>
    <scope>NUCLEOTIDE SEQUENCE [LARGE SCALE GENOMIC DNA]</scope>
    <source>
        <strain evidence="12 13">KCTC 9819</strain>
    </source>
</reference>
<accession>A0A4P6U3V2</accession>
<feature type="region of interest" description="N-terminal hotdog fold" evidence="8">
    <location>
        <begin position="1888"/>
        <end position="2009"/>
    </location>
</feature>
<keyword evidence="4" id="KW-0808">Transferase</keyword>
<keyword evidence="7" id="KW-0012">Acyltransferase</keyword>
<feature type="active site" description="Proton acceptor; for dehydratase activity" evidence="8">
    <location>
        <position position="1920"/>
    </location>
</feature>
<feature type="active site" description="Proton donor; for dehydratase activity" evidence="8">
    <location>
        <position position="3810"/>
    </location>
</feature>
<evidence type="ECO:0000259" key="11">
    <source>
        <dbReference type="PROSITE" id="PS52019"/>
    </source>
</evidence>
<evidence type="ECO:0000313" key="12">
    <source>
        <dbReference type="EMBL" id="QBJ92788.1"/>
    </source>
</evidence>
<dbReference type="Pfam" id="PF14765">
    <property type="entry name" value="PS-DH"/>
    <property type="match status" value="3"/>
</dbReference>
<evidence type="ECO:0000256" key="4">
    <source>
        <dbReference type="ARBA" id="ARBA00022679"/>
    </source>
</evidence>
<dbReference type="PROSITE" id="PS52004">
    <property type="entry name" value="KS3_2"/>
    <property type="match status" value="4"/>
</dbReference>
<dbReference type="InterPro" id="IPR009081">
    <property type="entry name" value="PP-bd_ACP"/>
</dbReference>
<dbReference type="InterPro" id="IPR050091">
    <property type="entry name" value="PKS_NRPS_Biosynth_Enz"/>
</dbReference>
<dbReference type="SMART" id="SM00827">
    <property type="entry name" value="PKS_AT"/>
    <property type="match status" value="4"/>
</dbReference>
<dbReference type="Pfam" id="PF02801">
    <property type="entry name" value="Ketoacyl-synt_C"/>
    <property type="match status" value="4"/>
</dbReference>
<dbReference type="FunFam" id="1.10.1200.10:FF:000007">
    <property type="entry name" value="Probable polyketide synthase pks17"/>
    <property type="match status" value="3"/>
</dbReference>
<dbReference type="OrthoDB" id="9778690at2"/>
<dbReference type="Pfam" id="PF00698">
    <property type="entry name" value="Acyl_transf_1"/>
    <property type="match status" value="4"/>
</dbReference>
<feature type="domain" description="Ketosynthase family 3 (KS3)" evidence="10">
    <location>
        <begin position="4440"/>
        <end position="4864"/>
    </location>
</feature>
<dbReference type="InterPro" id="IPR016035">
    <property type="entry name" value="Acyl_Trfase/lysoPLipase"/>
</dbReference>
<dbReference type="SUPFAM" id="SSF47336">
    <property type="entry name" value="ACP-like"/>
    <property type="match status" value="4"/>
</dbReference>
<dbReference type="Pfam" id="PF22953">
    <property type="entry name" value="SpnB_Rossmann"/>
    <property type="match status" value="2"/>
</dbReference>
<feature type="domain" description="Carrier" evidence="9">
    <location>
        <begin position="4347"/>
        <end position="4422"/>
    </location>
</feature>
<evidence type="ECO:0000256" key="2">
    <source>
        <dbReference type="ARBA" id="ARBA00022450"/>
    </source>
</evidence>
<comment type="pathway">
    <text evidence="1">Antibiotic biosynthesis.</text>
</comment>
<feature type="domain" description="PKS/mFAS DH" evidence="11">
    <location>
        <begin position="3610"/>
        <end position="3909"/>
    </location>
</feature>
<dbReference type="CDD" id="cd00833">
    <property type="entry name" value="PKS"/>
    <property type="match status" value="4"/>
</dbReference>
<feature type="region of interest" description="N-terminal hotdog fold" evidence="8">
    <location>
        <begin position="3610"/>
        <end position="3738"/>
    </location>
</feature>
<dbReference type="FunFam" id="3.40.47.10:FF:000019">
    <property type="entry name" value="Polyketide synthase type I"/>
    <property type="match status" value="3"/>
</dbReference>
<evidence type="ECO:0000259" key="9">
    <source>
        <dbReference type="PROSITE" id="PS50075"/>
    </source>
</evidence>
<feature type="active site" description="Proton acceptor; for dehydratase activity" evidence="8">
    <location>
        <position position="5353"/>
    </location>
</feature>
<dbReference type="SUPFAM" id="SSF52151">
    <property type="entry name" value="FabD/lysophospholipase-like"/>
    <property type="match status" value="4"/>
</dbReference>
<feature type="domain" description="Ketosynthase family 3 (KS3)" evidence="10">
    <location>
        <begin position="2719"/>
        <end position="3143"/>
    </location>
</feature>
<dbReference type="InterPro" id="IPR020807">
    <property type="entry name" value="PKS_DH"/>
</dbReference>
<dbReference type="Pfam" id="PF21089">
    <property type="entry name" value="PKS_DH_N"/>
    <property type="match status" value="3"/>
</dbReference>
<evidence type="ECO:0000256" key="7">
    <source>
        <dbReference type="ARBA" id="ARBA00023315"/>
    </source>
</evidence>
<dbReference type="SUPFAM" id="SSF55048">
    <property type="entry name" value="Probable ACP-binding domain of malonyl-CoA ACP transacylase"/>
    <property type="match status" value="4"/>
</dbReference>
<dbReference type="Gene3D" id="3.40.50.720">
    <property type="entry name" value="NAD(P)-binding Rossmann-like Domain"/>
    <property type="match status" value="3"/>
</dbReference>
<dbReference type="STRING" id="73044.GCA_000725795_03345"/>
<dbReference type="InterPro" id="IPR014031">
    <property type="entry name" value="Ketoacyl_synth_C"/>
</dbReference>
<dbReference type="SUPFAM" id="SSF53901">
    <property type="entry name" value="Thiolase-like"/>
    <property type="match status" value="4"/>
</dbReference>
<dbReference type="PROSITE" id="PS00606">
    <property type="entry name" value="KS3_1"/>
    <property type="match status" value="3"/>
</dbReference>
<dbReference type="Pfam" id="PF00109">
    <property type="entry name" value="ketoacyl-synt"/>
    <property type="match status" value="4"/>
</dbReference>
<evidence type="ECO:0000256" key="8">
    <source>
        <dbReference type="PROSITE-ProRule" id="PRU01363"/>
    </source>
</evidence>
<dbReference type="GO" id="GO:0004315">
    <property type="term" value="F:3-oxoacyl-[acyl-carrier-protein] synthase activity"/>
    <property type="evidence" value="ECO:0007669"/>
    <property type="project" value="InterPro"/>
</dbReference>
<dbReference type="SMART" id="SM01294">
    <property type="entry name" value="PKS_PP_betabranch"/>
    <property type="match status" value="3"/>
</dbReference>
<dbReference type="InterPro" id="IPR032821">
    <property type="entry name" value="PKS_assoc"/>
</dbReference>
<organism evidence="12 13">
    <name type="scientific">Streptomyces seoulensis</name>
    <dbReference type="NCBI Taxonomy" id="73044"/>
    <lineage>
        <taxon>Bacteria</taxon>
        <taxon>Bacillati</taxon>
        <taxon>Actinomycetota</taxon>
        <taxon>Actinomycetes</taxon>
        <taxon>Kitasatosporales</taxon>
        <taxon>Streptomycetaceae</taxon>
        <taxon>Streptomyces</taxon>
    </lineage>
</organism>
<evidence type="ECO:0000259" key="10">
    <source>
        <dbReference type="PROSITE" id="PS52004"/>
    </source>
</evidence>
<evidence type="ECO:0000313" key="13">
    <source>
        <dbReference type="Proteomes" id="UP000292547"/>
    </source>
</evidence>
<dbReference type="InterPro" id="IPR016039">
    <property type="entry name" value="Thiolase-like"/>
</dbReference>
<keyword evidence="13" id="KW-1185">Reference proteome</keyword>
<dbReference type="InterPro" id="IPR014043">
    <property type="entry name" value="Acyl_transferase_dom"/>
</dbReference>
<dbReference type="InterPro" id="IPR049551">
    <property type="entry name" value="PKS_DH_C"/>
</dbReference>
<dbReference type="PANTHER" id="PTHR43775:SF51">
    <property type="entry name" value="INACTIVE PHENOLPHTHIOCEROL SYNTHESIS POLYKETIDE SYNTHASE TYPE I PKS1-RELATED"/>
    <property type="match status" value="1"/>
</dbReference>
<dbReference type="InterPro" id="IPR036291">
    <property type="entry name" value="NAD(P)-bd_dom_sf"/>
</dbReference>
<evidence type="ECO:0000256" key="6">
    <source>
        <dbReference type="ARBA" id="ARBA00023268"/>
    </source>
</evidence>
<dbReference type="InterPro" id="IPR036736">
    <property type="entry name" value="ACP-like_sf"/>
</dbReference>
<dbReference type="InterPro" id="IPR018201">
    <property type="entry name" value="Ketoacyl_synth_AS"/>
</dbReference>
<dbReference type="InterPro" id="IPR049552">
    <property type="entry name" value="PKS_DH_N"/>
</dbReference>
<dbReference type="InterPro" id="IPR055123">
    <property type="entry name" value="SpnB-like_Rossmann"/>
</dbReference>
<dbReference type="Gene3D" id="3.10.129.110">
    <property type="entry name" value="Polyketide synthase dehydratase"/>
    <property type="match status" value="3"/>
</dbReference>
<dbReference type="EMBL" id="CP032229">
    <property type="protein sequence ID" value="QBJ92788.1"/>
    <property type="molecule type" value="Genomic_DNA"/>
</dbReference>
<dbReference type="InterPro" id="IPR006162">
    <property type="entry name" value="Ppantetheine_attach_site"/>
</dbReference>
<dbReference type="InterPro" id="IPR001227">
    <property type="entry name" value="Ac_transferase_dom_sf"/>
</dbReference>
<evidence type="ECO:0000256" key="5">
    <source>
        <dbReference type="ARBA" id="ARBA00023194"/>
    </source>
</evidence>
<dbReference type="Gene3D" id="3.40.366.10">
    <property type="entry name" value="Malonyl-Coenzyme A Acyl Carrier Protein, domain 2"/>
    <property type="match status" value="4"/>
</dbReference>
<dbReference type="GO" id="GO:0006633">
    <property type="term" value="P:fatty acid biosynthetic process"/>
    <property type="evidence" value="ECO:0007669"/>
    <property type="project" value="InterPro"/>
</dbReference>
<feature type="active site" description="Proton donor; for dehydratase activity" evidence="8">
    <location>
        <position position="5515"/>
    </location>
</feature>
<feature type="region of interest" description="C-terminal hotdog fold" evidence="8">
    <location>
        <begin position="2021"/>
        <end position="2162"/>
    </location>
</feature>
<dbReference type="Pfam" id="PF08659">
    <property type="entry name" value="KR"/>
    <property type="match status" value="3"/>
</dbReference>
<dbReference type="PROSITE" id="PS00012">
    <property type="entry name" value="PHOSPHOPANTETHEINE"/>
    <property type="match status" value="4"/>
</dbReference>
<dbReference type="InterPro" id="IPR020841">
    <property type="entry name" value="PKS_Beta-ketoAc_synthase_dom"/>
</dbReference>
<sequence length="6199" mass="644303">MVEFQADTSISAEAIAVVGMSCRLPHAENPAQLWRLLREGRSAIGAPPAGRPGLPSRPGGYLEDVSGFDAGFFGVSPREAASMDPQQRLMLELAWEALEDARIVPSALADSPTGVFVGVIADDYAALTRQQGDDAVTRHTLTGLNRGVIANRISYTLGLHGPSAAVDTGQSSSLVAVHLAAESLRRGESTMALAGGVSLNLVPDSTTSAERLGALSPDGLSFTFDARANGYVRGEGGAFVLLKPLRAAVADGDPVYCVLRGSAMNNDGTTEGLTAPSSAGQQEVLRQAYRRAGVAAEQVQYVELHGTGTRVGDPIEASALGAVLGDGRAEEAALRVGSVKTNVGHLEGAAGIVGLLKAALCIRHRELVPSLNFETPNPDIPFDTLKLAVQRGVEAWPRPDEPLYGGVSSFGVGGTNCHVVLSDWRTGPAEDAPAAASGTGVVPWVLSGRSAEAVAGQAGRLVSYLEERPELDAAAVGRSLATSRARFDHRAVVVGQTPDELLAGVRALAEGLPAAGVVTGRAVPGGPGRTVFVFPGQGSQWRGMAVGLVEVSPVFAARLGECERALVPFTGWSLLDVLRGVEGAPGLDRVDVVQPALWAVMVSLAALWRSVGVEPDAVVGHSQGEIAAAVVSGALSLEDAAKVVALRSRAIVRLAGSGGMVSVALPAGEVGELVARRDGAIDIAAHNGPRSTVVSGDPEALADLVERGAAEGYRARTIKVDYASHSAHVDLLRDELRELLADVTPRAGDIPFFSTVTGQQLDGTELDGSYWFSNLRRTVRLEEATRALLDEGHHVFIEVSTHPVLTSALSDTAEEAGAGAVVVGSLRRDDGGQDRFLTSVAEAHANGVEVDWERLLPGPGLVDLPTYAFQREDYWLDGPAAGPAPVRTAVARRSGRKRSAPRGDVLELVRAHAAAVLGHGSARDVDIDTTFKDLGFDSVSSVELRDALNRATGLSLPTGLLFDHPTPAVLAAHLGAQLPDLAEDPDGELYEDLYEDQEQGLDDDACEAVAVDEPIAIVGMACRLPGGVASPADLWKLVSDEVDAIGTFPANRGWDLDALFTDDPDSSGTTYATQGGFLHDADRFDAEFFGISPREAAAMEPQQRLLLETAWEALEQAGIDPAALRGSRTGVYVGATAQEYGPRLHEPSGGHDGYLLTGNTASVASGRLAYTFGLEGPAVTVDTACSSSLVALHLAARSLRQGESSMALAGGVSVMATPGMFVEFSRQRGLSPDGRCKAFSSSADGTGWAEGVGLLVLERLSDAERNGHRVLAVIRGSAVNQDGASNGLAAPNGPAQEGVIRAALADARLSASEVDAVEAHGTGTRLGDPIEAQALLATYGQDREEPLRLGSLKSNVGHTQAAAGVAGVIKMVMAMRHGVLPATLHVDEATPHVDWSAGAVELLTRAERWPERGRPRRAAVSSFGISGTNAHLIVEQVTETEAPPAEPSVPGPVPWVVSGRSRAALSEQAQRLVSFLEERPELDAAAVGRALAVSRARFAHRAVVVGETREELLGALRALTPGETASAGPVAFLFSGQGSQRVGMGRELYAAEPVFAAAFDEVAEALDVHLDRSLAEVIEGEPELLRRTLYTQPALFALEVALFRLLTRYGVTPDYLVGHSVGELAAAHVAGVLSLQDAARLVCARARLMEGVAEGGAMAALNAGEARVAGWLEGRSGVEVAGVNSPAATVISGDEPAVLDVLELARGEGVRATRLKVSHAFHSAHLDGMLAELTEIARTLTHSAPRIPVVSNVTGEVVEEFTPEYWAVQARSAVRFADGVATLAGLGVTAFVELGPDGTLSALTGECLDGAEGVVTVPVLRKDRPEKRSLLTALGAVHANGAGVDWERFLPGSGVAELPTYAFQRERFWLDAPRYGDAAGLGLTAVDHPLLAAVITEPDGDAVQFSASVSSSSHPWLADHAIGGTVLVPGTVFLELAGAAAEQLGYAGVEELTLQAPLALPGTTGAQLRLTVDRADVRGDRRFTVYARIGEEQWTAHAAGLLTSAVPSPGVSLETWPPAGATPVPLDGVYDRLGDLGYGYGPAFQGLRAAWRAGDDLFAEAVLPEQLHPGAARFGVHPALLDAVLHPLVLEAAASAQDDTTIRLPFSFAGFAAHAVGATVVRVHWTRTGQDTARLALADGAGAPVATIESVTLRPVARDRIVVAGPAAESLYRVAWEPVPAPEPVAGRQWVRLGEAPYADLAALGAALDAGSDVPEFVVIGERELVHDGIGDVLDRTHSTASRGLETVQEWLTAPRFADSRLVLVVPDGALHTAPLVGLIRTAQTEQPGRLVLAHVDEGGAELLPTVLASGEPEVAVRGGALFVPRLTRAEGVAAGVAEGLDPEGTVLVTGALGTLGRLVTRHLVTRHGARHLLLVSRRGDGTPGAAEFVAELAEAGAQARVAACDVSDLGALAGLLDEVAAERPLTAVVHTAGVLDDTTVASLSAGQLERVMRPKVDAAWNLHRLTESHGLASFVMFSSIAGLMGNAGQANYAAANTFLDALAQHRRARNLPATSLAWSLWDSADGMAATLADADVARWKRSGIVPLTPELGLDLFDAALASAEPLLVPAELDLRALRARAVENTLPELFTGLVRVRRRQAATAGAGSSWAGRLNALGAEERAQAVLRTVRETVGLVLGHGADAGIDPVKAFMDIGFDSLTGVELRNRLGAVTGLRLPTTLVFDHPSPRAVADFLLDRLDATGTAVVPSVAAHARGTDEPIAVVGMGCRYPGGVSSPEDLWRLVAEGRDAIGEFPADRGWDVESLYDPDPDKTGTSYTRKGGFLYGSADFDAEFFGLSPREAVATDPQQRVLLEVAWEALERAGVDPASLRGSSTGVYAGVMYNDYGSRLGRAPEGFEGHLLTGTISSVLSGRVAYTFGLEGPAVTLDTACSSSLVAVHLAAQALRQGECAMALAGGVTVMSTPTTFVEFSRQRGLSPDGTCKSFAASADGTGWGEGAGMLVLERLSDAQRLGHTVLGVIRGSAVNQDGASNGLTAPNGPSQERVIRQALANARLAPHEVDAVEAHGTGTRLGDPIEANALLATYGQEREEPLRLGSVKSNIGHTQAAAGVAGIIKMLMAMRHGELAPTLHVDEPTPHVDWSAGAVELVTERRPWPEVARPRRAAVSSFGISGTNAHVVLEQGPEPAAAAEPVVAGLPLVVSARSEAALAARAGQVRELMAPETVDPARVASALATRAPHLPFRAAVSGAGRDELLAGLDALASGGPAPNLVRGTVTGPDRTVFVFPGQGSQWRGMAVGLVEVSPVFAARLGECERALVPFTGWSLLDVLRGVEGAPGLDRVDVVQPALWAVMVSLAALWRSVGVEPDAVVGHSQGEIAAAVVSGALSLEDAAKVVALRSRAIVRLAGSGGMVSVALPAGEVGELVARWDGAIDIAAHNGPRSVVVAGEVTALEELVAHCKANGLRAKRIPVDYASHSAHVDSVRDELLDALSSLTPRAVDVPFLSTVTGQPLDGTELDGSYWFSNLRRTVRLEEATRTLLAQGHRVFIEASAHPVLTVALQETIDDTPYDSAVTVPSLHRDEGGIDDFLASAAQAHVFGAPVDWTAVVGGPGAVVDLPTYPFQRRRHWLEGPASAGDAGGLGMAAERHPLIGAALWTADQDKLVLSGRISLSTQPWLADHAVAGTVLLPGTAFVDLAVRAGDHTGLDELDELTLQAPLVLAGRGGVQLQVVVDAPDEEGRRALSVHSRPEPEPDAAAVQPWTLHATGVLGHAKEGPAVQAGTPWPPAGAEPVDLTAAYDTLAERGFQYGPAFQGLRALWRAGREMFAEVALPEGVAPGEFGIHPALLDAALHPLALAENGRLALPFSWTGVRLYAVDAGVVRVRITPEGSGAALSLTDASGAPVASVRTLGLRAVDPARIAGSGAPRRPLLQVEWTTAPEAAPATGWAVVGASGPGLPAPLGSYPDLAGTVGAPPLVLVPFSGEDGPGAVAHRALRLAQEWLAEERFADSRLIFVTRDATTARTESGLGSAPVWGLVRTAMAEHPGRFGLLDLTDRDVSEVELGRALAVPDAQVSLRDGALLVPRLVTSPTAGDDTVPALDPAGTVLVTGATGTLGRLFARHLVTAHGVRHLLLVSRRGRDAAGMPELEAELAAHGAAVSVVACDTADRTAVAALLDAIPSEHPLTAVLHTAGVLDDGTLHALTARQLDDVLRPKVDAARHLHELTAGLDLDAFVLFSSLAGTVGTAGQANYAAANTYLDALAHHRQALGLPGTSLAWGLWAEGSGMTGHLTDADLARMARGGIAPLGSEQGLALFDAALATRRPVLVPALLDHTGLRARREDGTLPAIFDGLVRPARRTAAGGRAGGNSLRERLAPLAPQDQDRAVLELVRGVVASVLGHTDAGQVAPDRAFNELGFDSLKAVELRNRLNAATGLKLPATLVFDHPSTGELAVYLRTELLGRAAAQAEAEPAVGASDEPIAIVAMACRYPGEVSSPEDLWALLSDERDAIGPFPDDRGWDLDGLYDADPDHTGTSYTRHGGFLYDAPQFDPEFFGVSAREAAAIDPQQRLLLEICWEAFERAGIDPASLKGSRTGVFAGVMANDYAARLKDAPEALEGYLAVGSTVSVASGRVAYTFGLQGPAITVDTACSSSLVSLHLAAQALRNGECRLALAGGVTVLAAPTLFVEFSRQRGLAPDGRCKSFSARADGAAWAEGAGILLLERLSDARRNGRRVLGVIRGTAVNQDGASNGLTAPNGSSQERVIRQALTSAGLTTADVDALEAHGTGTTLGDPIEARAVLATYGQERTAPLLMGSLKSNIGHSQAAAGVAGVIKMVMAMEHGVLPRSLHIDEPSPHVDWSAGAVELLTETVPWPESGRSRRAGVSSFGISGTNAHVIVEQPPAEGAAPPAAPMPVVPLLLSAHNDAALLAQADRVGAALAGAARGGDLASAGRTLALGRAGLPHRAVVVASTATEAVDGCAAPAVRGTPVDGRTAFLFTGQGSQRLGMGRELYTAYPAYAAALDAVCEALDPWLEKPLLDVLFGTDPAPLDRTGFTQAALFATEVALFRLLEGWGVRPDFVAGHSVGELAAAHVAGVLSLADAAQLVAARGRLMQALPGGGAMLAVEAEEREVLPLLAGREDLLDIAAVNGPTSVVLSGDEEAVEAVGAELSAQGRRTKRLRVSHAFHSPHMDAMLDEFQMVAKGLTFAAPAIPVISTLTGQLADAEELTTYEYWVRHARRPVRFLDAARALEAEGVRTFLELGPDGVLSAMGQDFLDAGSLLVPVMRGGRPEPHTAVTALAHAHVRGVPVDWRALFGEATGPAAELPTYPFQRRRHWLMEGPGGDVTSAGLDAARHPLLGAAVPLADSDGVLFTGRISARSHPWFADHAVAGTLLVPGTALVELALHAGAAVGCERLEELALQAPLVLPDEGALQLQITVGGPDGDGRRPVAVHSRGDQEGDVWDRHATGTVVAAVPGTLGPDLVQWPPAGAEPQPVEDLYDRLADRGYGYGPAFQGLRAAWRSGEDLYAEVHLPVDLDEGFALHPALFDAALHALLLEEPAALRLPFSFGGVQLTGTATGTLRVKLSPGADGTVAVAVADGTGAPVADVASLAVRALPAGTSPTRPSEPLGYAVERTAVELATGGDMSLAVLGGTTLGLAARHHADLAGLAAATADGAPVPDVVVLPVRPATPQETGRVTEETLTVLRQWLATDPAAGARLAVVSTGELAHSALSGLMRTAASEHPGRFQHVITDGRPVGGDLLAAALADPRPQIELRGGLACVTRLAKVPNPAPDNGARFDPEHTVLVTGGTGALGAQVARHLVTAHGARRLLLTSRRGGARNLVAELTALGADVRVAACDAADRDALAALLASIPDEHPLTAVVHAAGVVEDAMLEATTPDRLSRVLRPKVTAAWNLHELTAGLELTHFVLFSSVAGLVGNAGQAGYAAGNTFLDALAGHRRAEGLPAVSLAWGMWQDGMANDLDGADRARLARNGILPMPAGRALAALDTALAGAEAPPVLAPVALDLAALRSLGDALPELYRGLVRTGARTGRRASAPAEIPLAQRLSGLDAEEQRQRLLDLVREQVGIVLAHPAPRTIDVQRGLLDLGFDSLTVVELRNRLNTVTGMRLPSTLVFDHPTVQALAEHLRGELAGEAADPVQAALDALEAALSAAGPSDGDGDGPAGTYATRLRGLLRTVDGGPDGSDGADIALATDDELFAALDNELGR</sequence>
<feature type="region of interest" description="N-terminal hotdog fold" evidence="8">
    <location>
        <begin position="5321"/>
        <end position="5444"/>
    </location>
</feature>
<evidence type="ECO:0000256" key="1">
    <source>
        <dbReference type="ARBA" id="ARBA00004792"/>
    </source>
</evidence>
<dbReference type="GO" id="GO:0033068">
    <property type="term" value="P:macrolide biosynthetic process"/>
    <property type="evidence" value="ECO:0007669"/>
    <property type="project" value="UniProtKB-ARBA"/>
</dbReference>
<dbReference type="Proteomes" id="UP000292547">
    <property type="component" value="Chromosome"/>
</dbReference>
<feature type="active site" description="Proton acceptor; for dehydratase activity" evidence="8">
    <location>
        <position position="3642"/>
    </location>
</feature>
<feature type="domain" description="Ketosynthase family 3 (KS3)" evidence="10">
    <location>
        <begin position="1012"/>
        <end position="1436"/>
    </location>
</feature>
<dbReference type="InterPro" id="IPR049900">
    <property type="entry name" value="PKS_mFAS_DH"/>
</dbReference>
<feature type="domain" description="PKS/mFAS DH" evidence="11">
    <location>
        <begin position="5321"/>
        <end position="5589"/>
    </location>
</feature>
<feature type="domain" description="PKS/mFAS DH" evidence="11">
    <location>
        <begin position="1888"/>
        <end position="2162"/>
    </location>
</feature>
<dbReference type="Pfam" id="PF00550">
    <property type="entry name" value="PP-binding"/>
    <property type="match status" value="4"/>
</dbReference>
<dbReference type="PANTHER" id="PTHR43775">
    <property type="entry name" value="FATTY ACID SYNTHASE"/>
    <property type="match status" value="1"/>
</dbReference>